<proteinExistence type="predicted"/>
<sequence length="54" mass="6500">MDNELYCPMKMTSNPLGRCVCEKEKCAWWRQLDGCCSVWWIARKLDNIETKMKR</sequence>
<accession>A0A8S5VHJ5</accession>
<name>A0A8S5VHJ5_9CAUD</name>
<dbReference type="EMBL" id="BK016266">
    <property type="protein sequence ID" value="DAG06158.1"/>
    <property type="molecule type" value="Genomic_DNA"/>
</dbReference>
<reference evidence="1" key="1">
    <citation type="journal article" date="2021" name="Proc. Natl. Acad. Sci. U.S.A.">
        <title>A Catalog of Tens of Thousands of Viruses from Human Metagenomes Reveals Hidden Associations with Chronic Diseases.</title>
        <authorList>
            <person name="Tisza M.J."/>
            <person name="Buck C.B."/>
        </authorList>
    </citation>
    <scope>NUCLEOTIDE SEQUENCE</scope>
    <source>
        <strain evidence="1">CtNxi14</strain>
    </source>
</reference>
<protein>
    <submittedName>
        <fullName evidence="1">Uncharacterized protein</fullName>
    </submittedName>
</protein>
<organism evidence="1">
    <name type="scientific">Siphoviridae sp. ctNxi14</name>
    <dbReference type="NCBI Taxonomy" id="2825475"/>
    <lineage>
        <taxon>Viruses</taxon>
        <taxon>Duplodnaviria</taxon>
        <taxon>Heunggongvirae</taxon>
        <taxon>Uroviricota</taxon>
        <taxon>Caudoviricetes</taxon>
    </lineage>
</organism>
<evidence type="ECO:0000313" key="1">
    <source>
        <dbReference type="EMBL" id="DAG06158.1"/>
    </source>
</evidence>